<comment type="caution">
    <text evidence="1">The sequence shown here is derived from an EMBL/GenBank/DDBJ whole genome shotgun (WGS) entry which is preliminary data.</text>
</comment>
<gene>
    <name evidence="1" type="ORF">Zm00014a_002241</name>
</gene>
<sequence length="146" mass="16863">MAMIMSTTVAICSSNLVPWHMLSDMRCLAWVSTIYLIRHSPGKRIPKQPLFRLLVVIFRVISWWRNCSVLFQASGIGNLLFMSRTLSLSRFHLRMSYRGPLLLGVRMSVIKMCPWGQGCNLRNGMRRRKVFCYLRFGFGSLESGKN</sequence>
<dbReference type="EMBL" id="NCVQ01000001">
    <property type="protein sequence ID" value="PWZ56307.1"/>
    <property type="molecule type" value="Genomic_DNA"/>
</dbReference>
<evidence type="ECO:0000313" key="1">
    <source>
        <dbReference type="EMBL" id="PWZ56307.1"/>
    </source>
</evidence>
<accession>A0A317YCA5</accession>
<dbReference type="Proteomes" id="UP000251960">
    <property type="component" value="Chromosome 1"/>
</dbReference>
<proteinExistence type="predicted"/>
<reference evidence="1" key="1">
    <citation type="journal article" date="2018" name="Nat. Genet.">
        <title>Extensive intraspecific gene order and gene structural variations between Mo17 and other maize genomes.</title>
        <authorList>
            <person name="Sun S."/>
            <person name="Zhou Y."/>
            <person name="Chen J."/>
            <person name="Shi J."/>
            <person name="Zhao H."/>
            <person name="Zhao H."/>
            <person name="Song W."/>
            <person name="Zhang M."/>
            <person name="Cui Y."/>
            <person name="Dong X."/>
            <person name="Liu H."/>
            <person name="Ma X."/>
            <person name="Jiao Y."/>
            <person name="Wang B."/>
            <person name="Wei X."/>
            <person name="Stein J.C."/>
            <person name="Glaubitz J.C."/>
            <person name="Lu F."/>
            <person name="Yu G."/>
            <person name="Liang C."/>
            <person name="Fengler K."/>
            <person name="Li B."/>
            <person name="Rafalski A."/>
            <person name="Schnable P.S."/>
            <person name="Ware D.H."/>
            <person name="Buckler E.S."/>
            <person name="Lai J."/>
        </authorList>
    </citation>
    <scope>NUCLEOTIDE SEQUENCE [LARGE SCALE GENOMIC DNA]</scope>
    <source>
        <tissue evidence="1">Seedling</tissue>
    </source>
</reference>
<name>A0A317YCA5_MAIZE</name>
<organism evidence="1">
    <name type="scientific">Zea mays</name>
    <name type="common">Maize</name>
    <dbReference type="NCBI Taxonomy" id="4577"/>
    <lineage>
        <taxon>Eukaryota</taxon>
        <taxon>Viridiplantae</taxon>
        <taxon>Streptophyta</taxon>
        <taxon>Embryophyta</taxon>
        <taxon>Tracheophyta</taxon>
        <taxon>Spermatophyta</taxon>
        <taxon>Magnoliopsida</taxon>
        <taxon>Liliopsida</taxon>
        <taxon>Poales</taxon>
        <taxon>Poaceae</taxon>
        <taxon>PACMAD clade</taxon>
        <taxon>Panicoideae</taxon>
        <taxon>Andropogonodae</taxon>
        <taxon>Andropogoneae</taxon>
        <taxon>Tripsacinae</taxon>
        <taxon>Zea</taxon>
    </lineage>
</organism>
<dbReference type="AlphaFoldDB" id="A0A317YCA5"/>
<protein>
    <submittedName>
        <fullName evidence="1">Uncharacterized protein</fullName>
    </submittedName>
</protein>